<feature type="transmembrane region" description="Helical" evidence="1">
    <location>
        <begin position="90"/>
        <end position="112"/>
    </location>
</feature>
<dbReference type="AlphaFoldDB" id="A0AAV8QAE1"/>
<dbReference type="EMBL" id="JAQQAF010000002">
    <property type="protein sequence ID" value="KAJ8505042.1"/>
    <property type="molecule type" value="Genomic_DNA"/>
</dbReference>
<keyword evidence="1" id="KW-0472">Membrane</keyword>
<gene>
    <name evidence="2" type="ORF">OPV22_005928</name>
</gene>
<keyword evidence="1" id="KW-1133">Transmembrane helix</keyword>
<organism evidence="2 3">
    <name type="scientific">Ensete ventricosum</name>
    <name type="common">Abyssinian banana</name>
    <name type="synonym">Musa ensete</name>
    <dbReference type="NCBI Taxonomy" id="4639"/>
    <lineage>
        <taxon>Eukaryota</taxon>
        <taxon>Viridiplantae</taxon>
        <taxon>Streptophyta</taxon>
        <taxon>Embryophyta</taxon>
        <taxon>Tracheophyta</taxon>
        <taxon>Spermatophyta</taxon>
        <taxon>Magnoliopsida</taxon>
        <taxon>Liliopsida</taxon>
        <taxon>Zingiberales</taxon>
        <taxon>Musaceae</taxon>
        <taxon>Ensete</taxon>
    </lineage>
</organism>
<evidence type="ECO:0000313" key="3">
    <source>
        <dbReference type="Proteomes" id="UP001222027"/>
    </source>
</evidence>
<proteinExistence type="predicted"/>
<evidence type="ECO:0000313" key="2">
    <source>
        <dbReference type="EMBL" id="KAJ8505042.1"/>
    </source>
</evidence>
<sequence length="153" mass="17085">MGPDGCVLSSIESRRFETTCSLLTLHDSLGGSHPRRHRLAHRRRPLQPVCLRLWRSSPAALVAHCPLLSYGISVPPHLSVLCSSVFLRSLYVVMITSFLVLFVFNLVLWLVLRPNLPVIVVSWAVVSGFNLTVITQQLSADFNLSLTFHNPND</sequence>
<dbReference type="Proteomes" id="UP001222027">
    <property type="component" value="Unassembled WGS sequence"/>
</dbReference>
<accession>A0AAV8QAE1</accession>
<comment type="caution">
    <text evidence="2">The sequence shown here is derived from an EMBL/GenBank/DDBJ whole genome shotgun (WGS) entry which is preliminary data.</text>
</comment>
<feature type="transmembrane region" description="Helical" evidence="1">
    <location>
        <begin position="118"/>
        <end position="135"/>
    </location>
</feature>
<name>A0AAV8QAE1_ENSVE</name>
<keyword evidence="3" id="KW-1185">Reference proteome</keyword>
<protein>
    <submittedName>
        <fullName evidence="2">Uncharacterized protein</fullName>
    </submittedName>
</protein>
<reference evidence="2 3" key="1">
    <citation type="submission" date="2022-12" db="EMBL/GenBank/DDBJ databases">
        <title>Chromosome-scale assembly of the Ensete ventricosum genome.</title>
        <authorList>
            <person name="Dussert Y."/>
            <person name="Stocks J."/>
            <person name="Wendawek A."/>
            <person name="Woldeyes F."/>
            <person name="Nichols R.A."/>
            <person name="Borrell J.S."/>
        </authorList>
    </citation>
    <scope>NUCLEOTIDE SEQUENCE [LARGE SCALE GENOMIC DNA]</scope>
    <source>
        <strain evidence="3">cv. Maze</strain>
        <tissue evidence="2">Seeds</tissue>
    </source>
</reference>
<evidence type="ECO:0000256" key="1">
    <source>
        <dbReference type="SAM" id="Phobius"/>
    </source>
</evidence>
<keyword evidence="1" id="KW-0812">Transmembrane</keyword>